<accession>A0A6J2YVG3</accession>
<proteinExistence type="inferred from homology"/>
<dbReference type="KEGG" id="soy:115891017"/>
<sequence>MSDLIIRGPKRTIETPSKGFGQYIFERADELGDKICQIDGNTDEIETYAQVKSRSTKVALGKQQLGFKPKEIAFLCCKSGINNITLVLATLYLGGYVSSANPKQSTSEIRYLMSLVKPKMNFVDQESVELIHHSLVGLDLTPCIIVIGNSDKYTLKSLEKIYDEEKFFRPVPQKLADIAFIMFSSGTTSSPKGIYVTNKYLLDRGMMTLENADTSKPGVIMHFTSFYWISAWFMTSAAIATGSAKVVGSGISAEKCLYLVEKYKVTFISMSNSYTYEITSLSKELIEKYDTSSLLSIAVVGSPAHPAQISKLRQLLPYTHVCMGYGSTETNSITYFDYTDQEAYKNKIQSSGTLRPGVELKIIDLTTGHLLGHNQEGEIRIRSPSSMSGYHNLDTNAAFDEDGFLKIGDLGYYDQDHYVYVTGRVNDTFKYQTNQIIPSVIENVIVPHPAVVETVAFGVKHLVDNNHPGALVVLQPMSEVDAKELMVYTNERVSNSHRLRAGILVVNDIPKTPTGKIQRRTIKEMLNKMFSLQNFNTAFHSVNCKS</sequence>
<feature type="domain" description="AMP-dependent synthetase/ligase" evidence="5">
    <location>
        <begin position="26"/>
        <end position="391"/>
    </location>
</feature>
<dbReference type="InterPro" id="IPR045851">
    <property type="entry name" value="AMP-bd_C_sf"/>
</dbReference>
<dbReference type="Gene3D" id="3.40.50.12780">
    <property type="entry name" value="N-terminal domain of ligase-like"/>
    <property type="match status" value="1"/>
</dbReference>
<evidence type="ECO:0000313" key="8">
    <source>
        <dbReference type="RefSeq" id="XP_030767269.1"/>
    </source>
</evidence>
<comment type="similarity">
    <text evidence="2">Belongs to the ATP-dependent AMP-binding enzyme family.</text>
</comment>
<evidence type="ECO:0000313" key="7">
    <source>
        <dbReference type="Proteomes" id="UP000504635"/>
    </source>
</evidence>
<dbReference type="GeneID" id="115891017"/>
<name>A0A6J2YVG3_SITOR</name>
<reference evidence="8" key="1">
    <citation type="submission" date="2025-08" db="UniProtKB">
        <authorList>
            <consortium name="RefSeq"/>
        </authorList>
    </citation>
    <scope>IDENTIFICATION</scope>
    <source>
        <tissue evidence="8">Gonads</tissue>
    </source>
</reference>
<keyword evidence="3" id="KW-0436">Ligase</keyword>
<dbReference type="InterPro" id="IPR020845">
    <property type="entry name" value="AMP-binding_CS"/>
</dbReference>
<dbReference type="SUPFAM" id="SSF56801">
    <property type="entry name" value="Acetyl-CoA synthetase-like"/>
    <property type="match status" value="1"/>
</dbReference>
<evidence type="ECO:0000259" key="5">
    <source>
        <dbReference type="Pfam" id="PF00501"/>
    </source>
</evidence>
<dbReference type="InterPro" id="IPR025110">
    <property type="entry name" value="AMP-bd_C"/>
</dbReference>
<dbReference type="InParanoid" id="A0A6J2YVG3"/>
<dbReference type="RefSeq" id="XP_030767269.1">
    <property type="nucleotide sequence ID" value="XM_030911409.1"/>
</dbReference>
<dbReference type="OrthoDB" id="10253869at2759"/>
<feature type="domain" description="AMP-binding enzyme C-terminal" evidence="6">
    <location>
        <begin position="441"/>
        <end position="516"/>
    </location>
</feature>
<organism evidence="7 8">
    <name type="scientific">Sitophilus oryzae</name>
    <name type="common">Rice weevil</name>
    <name type="synonym">Curculio oryzae</name>
    <dbReference type="NCBI Taxonomy" id="7048"/>
    <lineage>
        <taxon>Eukaryota</taxon>
        <taxon>Metazoa</taxon>
        <taxon>Ecdysozoa</taxon>
        <taxon>Arthropoda</taxon>
        <taxon>Hexapoda</taxon>
        <taxon>Insecta</taxon>
        <taxon>Pterygota</taxon>
        <taxon>Neoptera</taxon>
        <taxon>Endopterygota</taxon>
        <taxon>Coleoptera</taxon>
        <taxon>Polyphaga</taxon>
        <taxon>Cucujiformia</taxon>
        <taxon>Curculionidae</taxon>
        <taxon>Dryophthorinae</taxon>
        <taxon>Sitophilus</taxon>
    </lineage>
</organism>
<keyword evidence="4" id="KW-0576">Peroxisome</keyword>
<dbReference type="Pfam" id="PF00501">
    <property type="entry name" value="AMP-binding"/>
    <property type="match status" value="1"/>
</dbReference>
<dbReference type="PANTHER" id="PTHR24096:SF149">
    <property type="entry name" value="AMP-BINDING DOMAIN-CONTAINING PROTEIN-RELATED"/>
    <property type="match status" value="1"/>
</dbReference>
<keyword evidence="7" id="KW-1185">Reference proteome</keyword>
<dbReference type="GO" id="GO:0005777">
    <property type="term" value="C:peroxisome"/>
    <property type="evidence" value="ECO:0007669"/>
    <property type="project" value="UniProtKB-SubCell"/>
</dbReference>
<dbReference type="PANTHER" id="PTHR24096">
    <property type="entry name" value="LONG-CHAIN-FATTY-ACID--COA LIGASE"/>
    <property type="match status" value="1"/>
</dbReference>
<dbReference type="InterPro" id="IPR000873">
    <property type="entry name" value="AMP-dep_synth/lig_dom"/>
</dbReference>
<dbReference type="PROSITE" id="PS00455">
    <property type="entry name" value="AMP_BINDING"/>
    <property type="match status" value="1"/>
</dbReference>
<dbReference type="Pfam" id="PF13193">
    <property type="entry name" value="AMP-binding_C"/>
    <property type="match status" value="1"/>
</dbReference>
<evidence type="ECO:0000259" key="6">
    <source>
        <dbReference type="Pfam" id="PF13193"/>
    </source>
</evidence>
<gene>
    <name evidence="8" type="primary">LOC115891017</name>
</gene>
<comment type="subcellular location">
    <subcellularLocation>
        <location evidence="1">Peroxisome</location>
    </subcellularLocation>
</comment>
<dbReference type="Gene3D" id="3.30.300.30">
    <property type="match status" value="1"/>
</dbReference>
<evidence type="ECO:0000256" key="3">
    <source>
        <dbReference type="ARBA" id="ARBA00022598"/>
    </source>
</evidence>
<evidence type="ECO:0000256" key="2">
    <source>
        <dbReference type="ARBA" id="ARBA00006432"/>
    </source>
</evidence>
<dbReference type="Proteomes" id="UP000504635">
    <property type="component" value="Unplaced"/>
</dbReference>
<dbReference type="InterPro" id="IPR042099">
    <property type="entry name" value="ANL_N_sf"/>
</dbReference>
<protein>
    <submittedName>
        <fullName evidence="8">4-coumarate--CoA ligase-like</fullName>
    </submittedName>
</protein>
<evidence type="ECO:0000256" key="4">
    <source>
        <dbReference type="ARBA" id="ARBA00023140"/>
    </source>
</evidence>
<evidence type="ECO:0000256" key="1">
    <source>
        <dbReference type="ARBA" id="ARBA00004275"/>
    </source>
</evidence>
<dbReference type="AlphaFoldDB" id="A0A6J2YVG3"/>
<dbReference type="GO" id="GO:0016405">
    <property type="term" value="F:CoA-ligase activity"/>
    <property type="evidence" value="ECO:0007669"/>
    <property type="project" value="TreeGrafter"/>
</dbReference>